<dbReference type="Proteomes" id="UP001597299">
    <property type="component" value="Unassembled WGS sequence"/>
</dbReference>
<keyword evidence="3" id="KW-1185">Reference proteome</keyword>
<dbReference type="RefSeq" id="WP_213355245.1">
    <property type="nucleotide sequence ID" value="NZ_JAHBGB010000043.1"/>
</dbReference>
<name>A0ABW4Z5Y5_9HYPH</name>
<gene>
    <name evidence="2" type="ORF">ACFSNC_26040</name>
</gene>
<feature type="chain" id="PRO_5045536917" evidence="1">
    <location>
        <begin position="19"/>
        <end position="176"/>
    </location>
</feature>
<accession>A0ABW4Z5Y5</accession>
<protein>
    <submittedName>
        <fullName evidence="2">Uncharacterized protein</fullName>
    </submittedName>
</protein>
<evidence type="ECO:0000313" key="2">
    <source>
        <dbReference type="EMBL" id="MFD2143811.1"/>
    </source>
</evidence>
<dbReference type="EMBL" id="JBHUHD010000005">
    <property type="protein sequence ID" value="MFD2143811.1"/>
    <property type="molecule type" value="Genomic_DNA"/>
</dbReference>
<evidence type="ECO:0000256" key="1">
    <source>
        <dbReference type="SAM" id="SignalP"/>
    </source>
</evidence>
<keyword evidence="1" id="KW-0732">Signal</keyword>
<proteinExistence type="predicted"/>
<feature type="signal peptide" evidence="1">
    <location>
        <begin position="1"/>
        <end position="18"/>
    </location>
</feature>
<evidence type="ECO:0000313" key="3">
    <source>
        <dbReference type="Proteomes" id="UP001597299"/>
    </source>
</evidence>
<reference evidence="3" key="1">
    <citation type="journal article" date="2019" name="Int. J. Syst. Evol. Microbiol.">
        <title>The Global Catalogue of Microorganisms (GCM) 10K type strain sequencing project: providing services to taxonomists for standard genome sequencing and annotation.</title>
        <authorList>
            <consortium name="The Broad Institute Genomics Platform"/>
            <consortium name="The Broad Institute Genome Sequencing Center for Infectious Disease"/>
            <person name="Wu L."/>
            <person name="Ma J."/>
        </authorList>
    </citation>
    <scope>NUCLEOTIDE SEQUENCE [LARGE SCALE GENOMIC DNA]</scope>
    <source>
        <strain evidence="3">CCM 7435</strain>
    </source>
</reference>
<organism evidence="2 3">
    <name type="scientific">Ancylobacter oerskovii</name>
    <dbReference type="NCBI Taxonomy" id="459519"/>
    <lineage>
        <taxon>Bacteria</taxon>
        <taxon>Pseudomonadati</taxon>
        <taxon>Pseudomonadota</taxon>
        <taxon>Alphaproteobacteria</taxon>
        <taxon>Hyphomicrobiales</taxon>
        <taxon>Xanthobacteraceae</taxon>
        <taxon>Ancylobacter</taxon>
    </lineage>
</organism>
<comment type="caution">
    <text evidence="2">The sequence shown here is derived from an EMBL/GenBank/DDBJ whole genome shotgun (WGS) entry which is preliminary data.</text>
</comment>
<sequence>MKGIVIAAALAFSFSATAHDLDVTATQSVPASHVADLESAAGEGKTTFVKRIAEVARGYTREHGHEVCGWIAYGGRSAFSVRLVTLGSQVACGASKSTVVAGYSAGSEMIHTHPEKRVIRLTALDKKLRGRTQVGASTESPDNCRFSGTDYANPGYLVACGKILHQNGRGTEKQID</sequence>